<reference evidence="1 2" key="1">
    <citation type="journal article" date="2013" name="Genome Biol. Evol.">
        <title>Genomes of Stigonematalean cyanobacteria (subsection V) and the evolution of oxygenic photosynthesis from prokaryotes to plastids.</title>
        <authorList>
            <person name="Dagan T."/>
            <person name="Roettger M."/>
            <person name="Stucken K."/>
            <person name="Landan G."/>
            <person name="Koch R."/>
            <person name="Major P."/>
            <person name="Gould S.B."/>
            <person name="Goremykin V.V."/>
            <person name="Rippka R."/>
            <person name="Tandeau de Marsac N."/>
            <person name="Gugger M."/>
            <person name="Lockhart P.J."/>
            <person name="Allen J.F."/>
            <person name="Brune I."/>
            <person name="Maus I."/>
            <person name="Puhler A."/>
            <person name="Martin W.F."/>
        </authorList>
    </citation>
    <scope>NUCLEOTIDE SEQUENCE [LARGE SCALE GENOMIC DNA]</scope>
    <source>
        <strain evidence="1 2">PCC 7110</strain>
    </source>
</reference>
<proteinExistence type="predicted"/>
<dbReference type="AlphaFoldDB" id="A0A139X7L7"/>
<sequence>MDNLLKGLKIMSDFNQEAENIANKINRTKAKVDWWCLMNAKFTIENPGLAEEFQSLINDITTLDISSPKLMQLGYELNNAIQLDDDKLILFKSEIKKFEKRLNAFKKSFTTFMSKAKVDFQFD</sequence>
<evidence type="ECO:0000313" key="2">
    <source>
        <dbReference type="Proteomes" id="UP000076925"/>
    </source>
</evidence>
<dbReference type="Proteomes" id="UP000076925">
    <property type="component" value="Unassembled WGS sequence"/>
</dbReference>
<organism evidence="1 2">
    <name type="scientific">Scytonema hofmannii PCC 7110</name>
    <dbReference type="NCBI Taxonomy" id="128403"/>
    <lineage>
        <taxon>Bacteria</taxon>
        <taxon>Bacillati</taxon>
        <taxon>Cyanobacteriota</taxon>
        <taxon>Cyanophyceae</taxon>
        <taxon>Nostocales</taxon>
        <taxon>Scytonemataceae</taxon>
        <taxon>Scytonema</taxon>
    </lineage>
</organism>
<protein>
    <submittedName>
        <fullName evidence="1">Uncharacterized protein</fullName>
    </submittedName>
</protein>
<keyword evidence="2" id="KW-1185">Reference proteome</keyword>
<accession>A0A139X7L7</accession>
<dbReference type="EMBL" id="ANNX02000026">
    <property type="protein sequence ID" value="KYC40699.1"/>
    <property type="molecule type" value="Genomic_DNA"/>
</dbReference>
<evidence type="ECO:0000313" key="1">
    <source>
        <dbReference type="EMBL" id="KYC40699.1"/>
    </source>
</evidence>
<comment type="caution">
    <text evidence="1">The sequence shown here is derived from an EMBL/GenBank/DDBJ whole genome shotgun (WGS) entry which is preliminary data.</text>
</comment>
<name>A0A139X7L7_9CYAN</name>
<gene>
    <name evidence="1" type="ORF">WA1_23960</name>
</gene>
<dbReference type="STRING" id="128403.WA1_23960"/>